<protein>
    <submittedName>
        <fullName evidence="1">Uncharacterized protein</fullName>
    </submittedName>
</protein>
<sequence length="67" mass="7755">MLHHHFLISGRSYDSCLSLLKLVQPLWKTAWRFLKMLKIELPYDPAIALLGIYPKDTNVVIQRGTCT</sequence>
<name>M3XUG2_MUSPF</name>
<proteinExistence type="predicted"/>
<dbReference type="AlphaFoldDB" id="M3XUG2"/>
<dbReference type="HOGENOM" id="CLU_2811728_0_0_1"/>
<dbReference type="EMBL" id="AEYP01039353">
    <property type="status" value="NOT_ANNOTATED_CDS"/>
    <property type="molecule type" value="Genomic_DNA"/>
</dbReference>
<dbReference type="EMBL" id="AEYP01039358">
    <property type="status" value="NOT_ANNOTATED_CDS"/>
    <property type="molecule type" value="Genomic_DNA"/>
</dbReference>
<dbReference type="EMBL" id="AEYP01039357">
    <property type="status" value="NOT_ANNOTATED_CDS"/>
    <property type="molecule type" value="Genomic_DNA"/>
</dbReference>
<dbReference type="EMBL" id="AEYP01039354">
    <property type="status" value="NOT_ANNOTATED_CDS"/>
    <property type="molecule type" value="Genomic_DNA"/>
</dbReference>
<evidence type="ECO:0000313" key="1">
    <source>
        <dbReference type="Ensembl" id="ENSMPUP00000002712.1"/>
    </source>
</evidence>
<accession>M3XUG2</accession>
<dbReference type="Ensembl" id="ENSMPUT00000002768.1">
    <property type="protein sequence ID" value="ENSMPUP00000002712.1"/>
    <property type="gene ID" value="ENSMPUG00000002741.1"/>
</dbReference>
<dbReference type="EMBL" id="AEYP01039355">
    <property type="status" value="NOT_ANNOTATED_CDS"/>
    <property type="molecule type" value="Genomic_DNA"/>
</dbReference>
<dbReference type="GeneTree" id="ENSGT01150000287040"/>
<dbReference type="InParanoid" id="M3XUG2"/>
<dbReference type="STRING" id="9669.ENSMPUP00000002712"/>
<reference evidence="1" key="1">
    <citation type="submission" date="2024-06" db="UniProtKB">
        <authorList>
            <consortium name="Ensembl"/>
        </authorList>
    </citation>
    <scope>IDENTIFICATION</scope>
</reference>
<organism evidence="1">
    <name type="scientific">Mustela putorius furo</name>
    <name type="common">European domestic ferret</name>
    <name type="synonym">Mustela furo</name>
    <dbReference type="NCBI Taxonomy" id="9669"/>
    <lineage>
        <taxon>Eukaryota</taxon>
        <taxon>Metazoa</taxon>
        <taxon>Chordata</taxon>
        <taxon>Craniata</taxon>
        <taxon>Vertebrata</taxon>
        <taxon>Euteleostomi</taxon>
        <taxon>Mammalia</taxon>
        <taxon>Eutheria</taxon>
        <taxon>Laurasiatheria</taxon>
        <taxon>Carnivora</taxon>
        <taxon>Caniformia</taxon>
        <taxon>Musteloidea</taxon>
        <taxon>Mustelidae</taxon>
        <taxon>Mustelinae</taxon>
        <taxon>Mustela</taxon>
    </lineage>
</organism>
<dbReference type="EMBL" id="AEYP01039356">
    <property type="status" value="NOT_ANNOTATED_CDS"/>
    <property type="molecule type" value="Genomic_DNA"/>
</dbReference>